<keyword evidence="3" id="KW-0812">Transmembrane</keyword>
<dbReference type="InterPro" id="IPR010383">
    <property type="entry name" value="Glyco_hydrolase_94_b-supersand"/>
</dbReference>
<feature type="transmembrane region" description="Helical" evidence="3">
    <location>
        <begin position="282"/>
        <end position="312"/>
    </location>
</feature>
<dbReference type="PANTHER" id="PTHR37469">
    <property type="entry name" value="CELLOBIONIC ACID PHOSPHORYLASE-RELATED"/>
    <property type="match status" value="1"/>
</dbReference>
<evidence type="ECO:0000259" key="5">
    <source>
        <dbReference type="Pfam" id="PF10091"/>
    </source>
</evidence>
<dbReference type="InterPro" id="IPR011013">
    <property type="entry name" value="Gal_mutarotase_sf_dom"/>
</dbReference>
<dbReference type="Proteomes" id="UP000628736">
    <property type="component" value="Unassembled WGS sequence"/>
</dbReference>
<protein>
    <recommendedName>
        <fullName evidence="9">Cellobiose phosphorylase</fullName>
    </recommendedName>
</protein>
<dbReference type="SUPFAM" id="SSF48208">
    <property type="entry name" value="Six-hairpin glycosidases"/>
    <property type="match status" value="1"/>
</dbReference>
<dbReference type="GO" id="GO:0030246">
    <property type="term" value="F:carbohydrate binding"/>
    <property type="evidence" value="ECO:0007669"/>
    <property type="project" value="InterPro"/>
</dbReference>
<dbReference type="Pfam" id="PF17167">
    <property type="entry name" value="Glyco_hydro_94"/>
    <property type="match status" value="1"/>
</dbReference>
<evidence type="ECO:0008006" key="9">
    <source>
        <dbReference type="Google" id="ProtNLM"/>
    </source>
</evidence>
<evidence type="ECO:0000256" key="1">
    <source>
        <dbReference type="ARBA" id="ARBA00022676"/>
    </source>
</evidence>
<evidence type="ECO:0000313" key="8">
    <source>
        <dbReference type="Proteomes" id="UP000628736"/>
    </source>
</evidence>
<dbReference type="SMART" id="SM01068">
    <property type="entry name" value="CBM_X"/>
    <property type="match status" value="1"/>
</dbReference>
<dbReference type="EMBL" id="JACOPO010000009">
    <property type="protein sequence ID" value="MBC5723453.1"/>
    <property type="molecule type" value="Genomic_DNA"/>
</dbReference>
<dbReference type="Gene3D" id="1.50.10.10">
    <property type="match status" value="1"/>
</dbReference>
<feature type="transmembrane region" description="Helical" evidence="3">
    <location>
        <begin position="823"/>
        <end position="839"/>
    </location>
</feature>
<sequence>MSHTPNVPMDDAHLTKYAVNAARELKPRGKVPVRRLVRRLKRDLSILNRIQEELSEWSQGKAVLPPSVEWLLDNHYLAVREGEEALRALKKAGPLRGDGQGGALLQRCVRGGVWAVPHLERERLTWYLKAFQTVQPLTERELSLLVPVLAIELIQELAQEAGQLEELRQGRTDPGRLEHLFSALRALEGENWGPLLEEISRVEEILTQDPSGHYPHMDDDTRRRYRQQVCRLAKKFRLEESQTARKALELAKRGTGAARHIGWYLYRQPLGREKRLPSGLGYGGAVVGLSLALAAGLWVAAGSLWLSLLLLLPLSDIVKNVLDFGLVRIVPPRPVPRMELEGGIPRENRTLCVVVSLLTGEDSGPKLAALLERYRLANRDSGPELRFGILADLPDGAAPMGEEGAAWVTSAHRAIQALNEKYGGGFYLFFRRPAFSAQDEKYMGWERKRGALTELVRLLKRKPTGLRTEVGEEDWLREVTYVITLDGDTSLNVGTAREMVGAMAHPLNQPVVDGQRRVVTSGHALFQPRVAVELEAANRSFFSRVYGGLGGVDPYGSTASDVYHDLFDQGTYTGKGIFQVEAFFTCLDGRFPENAILSHDLLEGSYLRAGLLGEVELTDGCPYKVYGYFARLHRWIRGDWQLLPWLKNQVPDGQGGTEDNPLSLLARWKIFDNLRRSLSPVGTLAALVLGICFSGRAFAWAGGVAVLAAASNLLLSGAELAARRRNGKHRRYHSTVIAGLAGVILQTALQLVLLPYQAYTAATAAATALWRMGVTKRGLLAWVTAAQAEKGRDGLWFYGKKCWFSVVIGGAVLLLAQLRIGRLVGLVWLMAPALAWAISKPGKKGKELPPTDRSFLLHQGALIWGYFDAFLRQEDHFLPPDNWQEQPSQGLARRTSPTNIGMALLSVMAAADLKLIPRERGIDLISHILDTIEELEKWRGHLYNWYDTASLRPLQPRYVSTVDSGNLRGCLIALREGLYQWGEDVLARRAERLSDAMDCAPLYDRERRLFSIGYEAERDRLTPGWYDLMASEARQTSFISVARGEVSPRHWRRLGRMMLGDNDYSGMASWTGTMFEYFMPNLLLPCEPNSFMYESLSFCVYAQKRRGNKTHTPWGISESAFYAFDPGMNYQYKAHGVQALGLKRGLDSELVVSPYSSFLALLLAPRSALRNLRRLRDMGLEGPYGLYEAVDYTPARMTEGQDHEVVRSYMSHHLGMSLIAIDNALNDNVMQRRFMKDCDMAAYRELLQERVPVGAPIMRQTERDIPEKLRPVQGPALVRAGREFGRLAPECHLVSNGSWSVLACDNGLTASRMGDCQITLAKLGQYYAPAGISLFFQGREGIFGLTPAPLYQKGEYSWEFHSAGAAWTFTWEGLATRTTLAVPRRENGELRRVELSWTGEGRLEGELLAYLEPVLCPLADFQSHPAFSRLFLEGELDDHGVLFQRRPRGEEKSLSLAVLWEGEGITACLDRASALGRGGLRALGGRRAGPLERGVGTDPCLMVRFPVLLEPGERAVFALALGAGDTPAAASTGARNILRGQAGEAASLAPLARKLSLTERQGIEAFQLLSRLSAAEEPGERPPKSALWPYGISGDLPLAVGPVTEGEGREQAVLWCRWHQLLTRSGYPFDLVLLVEEGGDYRRPLRTALTEELKTLGAESALGAKGGIHLADSGAAPAALAWARVILPMGPGEQREEKLSPATPVRLSLAQPEWRAGEEETVLIRTGKALPPVGWSQVLCNSQFGWLTDETGNGLLWTGGNSREGKLTPWSNDPLAIGGPEKIMVSLEEKEWSVFADGDGCPCTVTYGPGFARWEKQMGTGRLVTEAFVPLIGTKRILTFTLAGTSGTLSYRMGEGEPMARPLAQGLPLTLVTEPGHRGLESRFSTKRYLDLRGETLTWWRERVSSLTLSTPDRALDHYLNGWCLYQVTACRLMARTSQYQNGGAFGFRDQLQDVAALLYTWPQRAREQLLLAASRQFEEGDVQHWWHPPAGAGVRTRISDDLLWLPWVLCRYCSVTGDWEVLKEQVPYLTSRPLEPKEMERYEIPQVSSKTDTLYHHALSAIQCVLDRGTGSHGLARMGGGDWNDGMNRVGAAGRGESVWLTWFLTMVLQDFAPLCQRSGEEELAQELLAQGEKYLAAAQAAWDGNWYRRGYYDDGTPLGSRESDQCQIDSIAQSFSVLPQRADRERADRAVSAALTRLFDRERQVVRLFDPPFDGKGRKDPGYIKGYPAGVRENGGQYTHGAVWLAMACFRLGRAGEGWEVLRALLPACHATEGYRAEPYVLAADVSYATGREGQGGWSWYTGAAGWYWQVAVQELLGLKVKEGRLRVQPRLPSDWPGYQAEWRLERGTLLIRVERGEADAALLDGQPVDEVALKELEGEHHLRVVIP</sequence>
<evidence type="ECO:0000256" key="2">
    <source>
        <dbReference type="ARBA" id="ARBA00022679"/>
    </source>
</evidence>
<keyword evidence="3" id="KW-1133">Transmembrane helix</keyword>
<dbReference type="InterPro" id="IPR012341">
    <property type="entry name" value="6hp_glycosidase-like_sf"/>
</dbReference>
<feature type="domain" description="Glycoamylase-like" evidence="5">
    <location>
        <begin position="1029"/>
        <end position="1236"/>
    </location>
</feature>
<dbReference type="PANTHER" id="PTHR37469:SF2">
    <property type="entry name" value="CELLOBIONIC ACID PHOSPHORYLASE"/>
    <property type="match status" value="1"/>
</dbReference>
<keyword evidence="3" id="KW-0472">Membrane</keyword>
<dbReference type="SUPFAM" id="SSF74650">
    <property type="entry name" value="Galactose mutarotase-like"/>
    <property type="match status" value="2"/>
</dbReference>
<evidence type="ECO:0000259" key="6">
    <source>
        <dbReference type="Pfam" id="PF17167"/>
    </source>
</evidence>
<dbReference type="InterPro" id="IPR033432">
    <property type="entry name" value="GH94_catalytic"/>
</dbReference>
<feature type="transmembrane region" description="Helical" evidence="3">
    <location>
        <begin position="734"/>
        <end position="753"/>
    </location>
</feature>
<keyword evidence="2" id="KW-0808">Transferase</keyword>
<evidence type="ECO:0000256" key="3">
    <source>
        <dbReference type="SAM" id="Phobius"/>
    </source>
</evidence>
<comment type="caution">
    <text evidence="7">The sequence shown here is derived from an EMBL/GenBank/DDBJ whole genome shotgun (WGS) entry which is preliminary data.</text>
</comment>
<proteinExistence type="predicted"/>
<dbReference type="Gene3D" id="1.50.10.140">
    <property type="match status" value="1"/>
</dbReference>
<dbReference type="GO" id="GO:0005975">
    <property type="term" value="P:carbohydrate metabolic process"/>
    <property type="evidence" value="ECO:0007669"/>
    <property type="project" value="InterPro"/>
</dbReference>
<dbReference type="Pfam" id="PF10091">
    <property type="entry name" value="Glycoamylase"/>
    <property type="match status" value="1"/>
</dbReference>
<evidence type="ECO:0000313" key="7">
    <source>
        <dbReference type="EMBL" id="MBC5723453.1"/>
    </source>
</evidence>
<feature type="transmembrane region" description="Helical" evidence="3">
    <location>
        <begin position="795"/>
        <end position="816"/>
    </location>
</feature>
<feature type="domain" description="Glycosyl hydrolase 94 supersandwich" evidence="4">
    <location>
        <begin position="1288"/>
        <end position="1531"/>
    </location>
</feature>
<dbReference type="GO" id="GO:0016757">
    <property type="term" value="F:glycosyltransferase activity"/>
    <property type="evidence" value="ECO:0007669"/>
    <property type="project" value="UniProtKB-KW"/>
</dbReference>
<feature type="domain" description="Glycosyl hydrolase 94 supersandwich" evidence="4">
    <location>
        <begin position="1721"/>
        <end position="1843"/>
    </location>
</feature>
<reference evidence="7" key="1">
    <citation type="submission" date="2020-08" db="EMBL/GenBank/DDBJ databases">
        <title>Genome public.</title>
        <authorList>
            <person name="Liu C."/>
            <person name="Sun Q."/>
        </authorList>
    </citation>
    <scope>NUCLEOTIDE SEQUENCE</scope>
    <source>
        <strain evidence="7">NSJ-23</strain>
    </source>
</reference>
<evidence type="ECO:0000259" key="4">
    <source>
        <dbReference type="Pfam" id="PF06165"/>
    </source>
</evidence>
<keyword evidence="1" id="KW-0328">Glycosyltransferase</keyword>
<dbReference type="Gene3D" id="2.70.98.40">
    <property type="entry name" value="Glycoside hydrolase, family 65, N-terminal domain"/>
    <property type="match status" value="2"/>
</dbReference>
<name>A0A8J6JC68_9FIRM</name>
<dbReference type="InterPro" id="IPR008928">
    <property type="entry name" value="6-hairpin_glycosidase_sf"/>
</dbReference>
<feature type="transmembrane region" description="Helical" evidence="3">
    <location>
        <begin position="704"/>
        <end position="722"/>
    </location>
</feature>
<feature type="domain" description="Glycosyl hydrolase 94 catalytic" evidence="6">
    <location>
        <begin position="1899"/>
        <end position="2320"/>
    </location>
</feature>
<dbReference type="InterPro" id="IPR019282">
    <property type="entry name" value="Glycoamylase-like_cons_dom"/>
</dbReference>
<dbReference type="InterPro" id="IPR037018">
    <property type="entry name" value="GH65_N"/>
</dbReference>
<organism evidence="7 8">
    <name type="scientific">Flintibacter hominis</name>
    <dbReference type="NCBI Taxonomy" id="2763048"/>
    <lineage>
        <taxon>Bacteria</taxon>
        <taxon>Bacillati</taxon>
        <taxon>Bacillota</taxon>
        <taxon>Clostridia</taxon>
        <taxon>Eubacteriales</taxon>
        <taxon>Flintibacter</taxon>
    </lineage>
</organism>
<dbReference type="Gene3D" id="2.60.420.10">
    <property type="entry name" value="Maltose phosphorylase, domain 3"/>
    <property type="match status" value="1"/>
</dbReference>
<dbReference type="InterPro" id="IPR052047">
    <property type="entry name" value="GH94_Enzymes"/>
</dbReference>
<accession>A0A8J6JC68</accession>
<keyword evidence="8" id="KW-1185">Reference proteome</keyword>
<gene>
    <name evidence="7" type="ORF">H8S11_11605</name>
</gene>
<dbReference type="RefSeq" id="WP_186853240.1">
    <property type="nucleotide sequence ID" value="NZ_JACOPO010000009.1"/>
</dbReference>
<dbReference type="Pfam" id="PF06165">
    <property type="entry name" value="GH94_b-supersand"/>
    <property type="match status" value="2"/>
</dbReference>